<dbReference type="AlphaFoldDB" id="A0A926IRW9"/>
<comment type="caution">
    <text evidence="6">The sequence shown here is derived from an EMBL/GenBank/DDBJ whole genome shotgun (WGS) entry which is preliminary data.</text>
</comment>
<keyword evidence="7" id="KW-1185">Reference proteome</keyword>
<dbReference type="RefSeq" id="WP_262436014.1">
    <property type="nucleotide sequence ID" value="NZ_JACRTF010000001.1"/>
</dbReference>
<dbReference type="Gene3D" id="3.30.1330.60">
    <property type="entry name" value="OmpA-like domain"/>
    <property type="match status" value="1"/>
</dbReference>
<sequence>MKSKLVILSLLLAGTAASASAQDKEKFYSESWKDNIFISVGAGVQGTTNPDSKFGKNLTPLINVSVGKFINPIWGFRGQVYGWKSKMTTDYPFAAINGPEVKREENYVGVNLDGMMNLTNLFCGYKPGRVFELNFFVGPSMNIVKNYGGWNAVYKEVKSEVGGKTVINDVLQPEGVGGTNPKNHDFRCLVGASLGLGAKFNVNEYLAIDLEARGQVTPSILGAYSSGKTDGYIHLTAGVTYTFGGKKFVSGGKVDQNAINDELNKYRDELAQAQTDLADAKNALANVKPVTKEVVKEIEVAGPRAIFFKIGSAKIDDYGMVNIQLAAKILKANPDKKYKVAGYCDEATGSAKWNQKLSEERAQAVYDALVKEGVNKDQLELIGFGGTANMFGKNFLNRVVILE</sequence>
<reference evidence="6" key="1">
    <citation type="submission" date="2020-08" db="EMBL/GenBank/DDBJ databases">
        <title>Genome public.</title>
        <authorList>
            <person name="Liu C."/>
            <person name="Sun Q."/>
        </authorList>
    </citation>
    <scope>NUCLEOTIDE SEQUENCE</scope>
    <source>
        <strain evidence="6">N12</strain>
    </source>
</reference>
<dbReference type="InterPro" id="IPR050330">
    <property type="entry name" value="Bact_OuterMem_StrucFunc"/>
</dbReference>
<feature type="chain" id="PRO_5036950314" evidence="4">
    <location>
        <begin position="22"/>
        <end position="403"/>
    </location>
</feature>
<name>A0A926IRW9_9BACT</name>
<dbReference type="Pfam" id="PF13505">
    <property type="entry name" value="OMP_b-brl"/>
    <property type="match status" value="1"/>
</dbReference>
<evidence type="ECO:0000256" key="3">
    <source>
        <dbReference type="SAM" id="Coils"/>
    </source>
</evidence>
<accession>A0A926IRW9</accession>
<dbReference type="CDD" id="cd07185">
    <property type="entry name" value="OmpA_C-like"/>
    <property type="match status" value="1"/>
</dbReference>
<dbReference type="InterPro" id="IPR006665">
    <property type="entry name" value="OmpA-like"/>
</dbReference>
<keyword evidence="3" id="KW-0175">Coiled coil</keyword>
<keyword evidence="1 4" id="KW-0732">Signal</keyword>
<protein>
    <submittedName>
        <fullName evidence="6">OmpA family protein</fullName>
    </submittedName>
</protein>
<dbReference type="InterPro" id="IPR036737">
    <property type="entry name" value="OmpA-like_sf"/>
</dbReference>
<dbReference type="Pfam" id="PF00691">
    <property type="entry name" value="OmpA"/>
    <property type="match status" value="1"/>
</dbReference>
<evidence type="ECO:0000256" key="4">
    <source>
        <dbReference type="SAM" id="SignalP"/>
    </source>
</evidence>
<feature type="coiled-coil region" evidence="3">
    <location>
        <begin position="256"/>
        <end position="283"/>
    </location>
</feature>
<evidence type="ECO:0000256" key="1">
    <source>
        <dbReference type="ARBA" id="ARBA00022729"/>
    </source>
</evidence>
<dbReference type="GO" id="GO:0016020">
    <property type="term" value="C:membrane"/>
    <property type="evidence" value="ECO:0007669"/>
    <property type="project" value="UniProtKB-UniRule"/>
</dbReference>
<dbReference type="EMBL" id="JACRTF010000001">
    <property type="protein sequence ID" value="MBC8594930.1"/>
    <property type="molecule type" value="Genomic_DNA"/>
</dbReference>
<evidence type="ECO:0000313" key="6">
    <source>
        <dbReference type="EMBL" id="MBC8594930.1"/>
    </source>
</evidence>
<dbReference type="PANTHER" id="PTHR30329">
    <property type="entry name" value="STATOR ELEMENT OF FLAGELLAR MOTOR COMPLEX"/>
    <property type="match status" value="1"/>
</dbReference>
<dbReference type="PROSITE" id="PS51123">
    <property type="entry name" value="OMPA_2"/>
    <property type="match status" value="1"/>
</dbReference>
<evidence type="ECO:0000313" key="7">
    <source>
        <dbReference type="Proteomes" id="UP000651085"/>
    </source>
</evidence>
<dbReference type="Proteomes" id="UP000651085">
    <property type="component" value="Unassembled WGS sequence"/>
</dbReference>
<keyword evidence="2" id="KW-0472">Membrane</keyword>
<dbReference type="SUPFAM" id="SSF103088">
    <property type="entry name" value="OmpA-like"/>
    <property type="match status" value="1"/>
</dbReference>
<feature type="signal peptide" evidence="4">
    <location>
        <begin position="1"/>
        <end position="21"/>
    </location>
</feature>
<evidence type="ECO:0000256" key="2">
    <source>
        <dbReference type="PROSITE-ProRule" id="PRU00473"/>
    </source>
</evidence>
<proteinExistence type="predicted"/>
<gene>
    <name evidence="6" type="ORF">H8744_17100</name>
</gene>
<dbReference type="PANTHER" id="PTHR30329:SF21">
    <property type="entry name" value="LIPOPROTEIN YIAD-RELATED"/>
    <property type="match status" value="1"/>
</dbReference>
<organism evidence="6 7">
    <name type="scientific">Jilunia laotingensis</name>
    <dbReference type="NCBI Taxonomy" id="2763675"/>
    <lineage>
        <taxon>Bacteria</taxon>
        <taxon>Pseudomonadati</taxon>
        <taxon>Bacteroidota</taxon>
        <taxon>Bacteroidia</taxon>
        <taxon>Bacteroidales</taxon>
        <taxon>Bacteroidaceae</taxon>
        <taxon>Jilunia</taxon>
    </lineage>
</organism>
<dbReference type="InterPro" id="IPR027385">
    <property type="entry name" value="Beta-barrel_OMP"/>
</dbReference>
<feature type="domain" description="OmpA-like" evidence="5">
    <location>
        <begin position="295"/>
        <end position="403"/>
    </location>
</feature>
<evidence type="ECO:0000259" key="5">
    <source>
        <dbReference type="PROSITE" id="PS51123"/>
    </source>
</evidence>